<dbReference type="STRING" id="1459.AF332_22500"/>
<dbReference type="PATRIC" id="fig|1459.3.peg.4960"/>
<evidence type="ECO:0000313" key="3">
    <source>
        <dbReference type="EMBL" id="KON89306.1"/>
    </source>
</evidence>
<dbReference type="AlphaFoldDB" id="A0A0M0GIP2"/>
<name>A0A0M0GIP2_SPOGL</name>
<accession>A0A0M0GIP2</accession>
<feature type="transmembrane region" description="Helical" evidence="1">
    <location>
        <begin position="184"/>
        <end position="202"/>
    </location>
</feature>
<keyword evidence="4" id="KW-1185">Reference proteome</keyword>
<evidence type="ECO:0000259" key="2">
    <source>
        <dbReference type="Pfam" id="PF02517"/>
    </source>
</evidence>
<sequence length="203" mass="23689">MKNIAADVRFISGVLLAHLLMYFTFQDKSIFWYIFSAALLLLISYSIIMEEVEDKAPFRTFITYGALSGFLLYGIFWVGYSLFDILSLPFVNQIDKLYGRFSPSLIWHYIVLILIIIPGEEVFWRGFVQKRLMKHTTVKLSIILSSILYSSVHFYSGYWMLALAALIAGLFWGWLYAWKRSVPLVIVSHLIFDLFMFVLFPFN</sequence>
<feature type="transmembrane region" description="Helical" evidence="1">
    <location>
        <begin position="30"/>
        <end position="49"/>
    </location>
</feature>
<feature type="transmembrane region" description="Helical" evidence="1">
    <location>
        <begin position="61"/>
        <end position="83"/>
    </location>
</feature>
<dbReference type="RefSeq" id="WP_053436675.1">
    <property type="nucleotide sequence ID" value="NZ_LGUF01000007.1"/>
</dbReference>
<keyword evidence="1" id="KW-0812">Transmembrane</keyword>
<feature type="transmembrane region" description="Helical" evidence="1">
    <location>
        <begin position="158"/>
        <end position="177"/>
    </location>
</feature>
<protein>
    <submittedName>
        <fullName evidence="3">CAAX protease</fullName>
    </submittedName>
</protein>
<gene>
    <name evidence="3" type="ORF">AF332_22500</name>
</gene>
<evidence type="ECO:0000256" key="1">
    <source>
        <dbReference type="SAM" id="Phobius"/>
    </source>
</evidence>
<dbReference type="OrthoDB" id="1903300at2"/>
<dbReference type="GO" id="GO:0004175">
    <property type="term" value="F:endopeptidase activity"/>
    <property type="evidence" value="ECO:0007669"/>
    <property type="project" value="UniProtKB-ARBA"/>
</dbReference>
<keyword evidence="1" id="KW-1133">Transmembrane helix</keyword>
<dbReference type="GO" id="GO:0006508">
    <property type="term" value="P:proteolysis"/>
    <property type="evidence" value="ECO:0007669"/>
    <property type="project" value="UniProtKB-KW"/>
</dbReference>
<keyword evidence="1" id="KW-0472">Membrane</keyword>
<dbReference type="Pfam" id="PF02517">
    <property type="entry name" value="Rce1-like"/>
    <property type="match status" value="1"/>
</dbReference>
<reference evidence="4" key="1">
    <citation type="submission" date="2015-07" db="EMBL/GenBank/DDBJ databases">
        <title>Fjat-10036 dsm4.</title>
        <authorList>
            <person name="Liu B."/>
            <person name="Wang J."/>
            <person name="Zhu Y."/>
            <person name="Liu G."/>
            <person name="Chen Q."/>
            <person name="Chen Z."/>
            <person name="Lan J."/>
            <person name="Che J."/>
            <person name="Ge C."/>
            <person name="Shi H."/>
            <person name="Pan Z."/>
            <person name="Liu X."/>
        </authorList>
    </citation>
    <scope>NUCLEOTIDE SEQUENCE [LARGE SCALE GENOMIC DNA]</scope>
    <source>
        <strain evidence="4">DSM 4</strain>
    </source>
</reference>
<keyword evidence="3" id="KW-0645">Protease</keyword>
<dbReference type="GO" id="GO:0080120">
    <property type="term" value="P:CAAX-box protein maturation"/>
    <property type="evidence" value="ECO:0007669"/>
    <property type="project" value="UniProtKB-ARBA"/>
</dbReference>
<organism evidence="3 4">
    <name type="scientific">Sporosarcina globispora</name>
    <name type="common">Bacillus globisporus</name>
    <dbReference type="NCBI Taxonomy" id="1459"/>
    <lineage>
        <taxon>Bacteria</taxon>
        <taxon>Bacillati</taxon>
        <taxon>Bacillota</taxon>
        <taxon>Bacilli</taxon>
        <taxon>Bacillales</taxon>
        <taxon>Caryophanaceae</taxon>
        <taxon>Sporosarcina</taxon>
    </lineage>
</organism>
<dbReference type="Proteomes" id="UP000037109">
    <property type="component" value="Unassembled WGS sequence"/>
</dbReference>
<feature type="domain" description="CAAX prenyl protease 2/Lysostaphin resistance protein A-like" evidence="2">
    <location>
        <begin position="104"/>
        <end position="195"/>
    </location>
</feature>
<feature type="transmembrane region" description="Helical" evidence="1">
    <location>
        <begin position="106"/>
        <end position="124"/>
    </location>
</feature>
<comment type="caution">
    <text evidence="3">The sequence shown here is derived from an EMBL/GenBank/DDBJ whole genome shotgun (WGS) entry which is preliminary data.</text>
</comment>
<dbReference type="EMBL" id="LGUF01000007">
    <property type="protein sequence ID" value="KON89306.1"/>
    <property type="molecule type" value="Genomic_DNA"/>
</dbReference>
<keyword evidence="3" id="KW-0378">Hydrolase</keyword>
<dbReference type="InterPro" id="IPR003675">
    <property type="entry name" value="Rce1/LyrA-like_dom"/>
</dbReference>
<proteinExistence type="predicted"/>
<feature type="transmembrane region" description="Helical" evidence="1">
    <location>
        <begin position="7"/>
        <end position="24"/>
    </location>
</feature>
<evidence type="ECO:0000313" key="4">
    <source>
        <dbReference type="Proteomes" id="UP000037109"/>
    </source>
</evidence>